<evidence type="ECO:0000256" key="1">
    <source>
        <dbReference type="SAM" id="MobiDB-lite"/>
    </source>
</evidence>
<feature type="transmembrane region" description="Helical" evidence="2">
    <location>
        <begin position="64"/>
        <end position="84"/>
    </location>
</feature>
<evidence type="ECO:0000313" key="3">
    <source>
        <dbReference type="EMBL" id="JAT68367.1"/>
    </source>
</evidence>
<organism evidence="3">
    <name type="scientific">Auxenochlorella protothecoides</name>
    <name type="common">Green microalga</name>
    <name type="synonym">Chlorella protothecoides</name>
    <dbReference type="NCBI Taxonomy" id="3075"/>
    <lineage>
        <taxon>Eukaryota</taxon>
        <taxon>Viridiplantae</taxon>
        <taxon>Chlorophyta</taxon>
        <taxon>core chlorophytes</taxon>
        <taxon>Trebouxiophyceae</taxon>
        <taxon>Chlorellales</taxon>
        <taxon>Chlorellaceae</taxon>
        <taxon>Auxenochlorella</taxon>
    </lineage>
</organism>
<evidence type="ECO:0000256" key="2">
    <source>
        <dbReference type="SAM" id="Phobius"/>
    </source>
</evidence>
<proteinExistence type="predicted"/>
<sequence length="275" mass="28858">MSLQEERSMPPFGPQHECHLLTGPVALAAQGLLALLAVVSLLLKRSYEKPQRPLSVWSLDVGKQGVGMLAAHASGVAAAILIAHTPNGHASSECSWYFFAFLADTTLGMALSLGLHMIIMRVASGEAGQGAVDIKETLLGALKVLVPCGDYGTPPRWERWAAQALEWVMCVVGARAACASIIFACAPLLQRLAAGLDAAFAGRPSLELAAVMIMCPLAVNIAQVLVQDAVLRWRAQPGGAVPKPSPPPGSGRSSQGSEIQMLMVAPSPWDEGGRP</sequence>
<keyword evidence="2" id="KW-0812">Transmembrane</keyword>
<reference evidence="3" key="1">
    <citation type="submission" date="2015-08" db="EMBL/GenBank/DDBJ databases">
        <authorList>
            <person name="Babu N.S."/>
            <person name="Beckwith C.J."/>
            <person name="Beseler K.G."/>
            <person name="Brison A."/>
            <person name="Carone J.V."/>
            <person name="Caskin T.P."/>
            <person name="Diamond M."/>
            <person name="Durham M.E."/>
            <person name="Foxe J.M."/>
            <person name="Go M."/>
            <person name="Henderson B.A."/>
            <person name="Jones I.B."/>
            <person name="McGettigan J.A."/>
            <person name="Micheletti S.J."/>
            <person name="Nasrallah M.E."/>
            <person name="Ortiz D."/>
            <person name="Piller C.R."/>
            <person name="Privatt S.R."/>
            <person name="Schneider S.L."/>
            <person name="Sharp S."/>
            <person name="Smith T.C."/>
            <person name="Stanton J.D."/>
            <person name="Ullery H.E."/>
            <person name="Wilson R.J."/>
            <person name="Serrano M.G."/>
            <person name="Buck G."/>
            <person name="Lee V."/>
            <person name="Wang Y."/>
            <person name="Carvalho R."/>
            <person name="Voegtly L."/>
            <person name="Shi R."/>
            <person name="Duckworth R."/>
            <person name="Johnson A."/>
            <person name="Loviza R."/>
            <person name="Walstead R."/>
            <person name="Shah Z."/>
            <person name="Kiflezghi M."/>
            <person name="Wade K."/>
            <person name="Ball S.L."/>
            <person name="Bradley K.W."/>
            <person name="Asai D.J."/>
            <person name="Bowman C.A."/>
            <person name="Russell D.A."/>
            <person name="Pope W.H."/>
            <person name="Jacobs-Sera D."/>
            <person name="Hendrix R.W."/>
            <person name="Hatfull G.F."/>
        </authorList>
    </citation>
    <scope>NUCLEOTIDE SEQUENCE</scope>
</reference>
<feature type="transmembrane region" description="Helical" evidence="2">
    <location>
        <begin position="164"/>
        <end position="189"/>
    </location>
</feature>
<dbReference type="GO" id="GO:0016020">
    <property type="term" value="C:membrane"/>
    <property type="evidence" value="ECO:0007669"/>
    <property type="project" value="TreeGrafter"/>
</dbReference>
<feature type="region of interest" description="Disordered" evidence="1">
    <location>
        <begin position="237"/>
        <end position="257"/>
    </location>
</feature>
<dbReference type="AlphaFoldDB" id="A0A1D1ZNI7"/>
<dbReference type="Pfam" id="PF12400">
    <property type="entry name" value="STIMATE"/>
    <property type="match status" value="1"/>
</dbReference>
<name>A0A1D1ZNI7_AUXPR</name>
<gene>
    <name evidence="3" type="ORF">g.30680</name>
</gene>
<feature type="transmembrane region" description="Helical" evidence="2">
    <location>
        <begin position="209"/>
        <end position="226"/>
    </location>
</feature>
<dbReference type="PANTHER" id="PTHR31735">
    <property type="entry name" value="VACUOLAR MEMBRANE PROTEIN YPL162C"/>
    <property type="match status" value="1"/>
</dbReference>
<accession>A0A1D1ZNI7</accession>
<dbReference type="EMBL" id="GDKF01010255">
    <property type="protein sequence ID" value="JAT68367.1"/>
    <property type="molecule type" value="Transcribed_RNA"/>
</dbReference>
<keyword evidence="2" id="KW-0472">Membrane</keyword>
<dbReference type="PANTHER" id="PTHR31735:SF1">
    <property type="entry name" value="VACUOLAR MEMBRANE PROTEIN YPL162C"/>
    <property type="match status" value="1"/>
</dbReference>
<feature type="transmembrane region" description="Helical" evidence="2">
    <location>
        <begin position="96"/>
        <end position="119"/>
    </location>
</feature>
<protein>
    <submittedName>
        <fullName evidence="3">Uncharacterized protein</fullName>
    </submittedName>
</protein>
<dbReference type="InterPro" id="IPR022127">
    <property type="entry name" value="STIMATE/YPL162C"/>
</dbReference>
<keyword evidence="2" id="KW-1133">Transmembrane helix</keyword>
<feature type="transmembrane region" description="Helical" evidence="2">
    <location>
        <begin position="20"/>
        <end position="43"/>
    </location>
</feature>